<feature type="region of interest" description="Disordered" evidence="1">
    <location>
        <begin position="1"/>
        <end position="21"/>
    </location>
</feature>
<evidence type="ECO:0000256" key="1">
    <source>
        <dbReference type="SAM" id="MobiDB-lite"/>
    </source>
</evidence>
<name>A0A853AE03_9PSEU</name>
<keyword evidence="3" id="KW-1185">Reference proteome</keyword>
<gene>
    <name evidence="2" type="ORF">HNR68_001362</name>
</gene>
<dbReference type="Proteomes" id="UP000587002">
    <property type="component" value="Unassembled WGS sequence"/>
</dbReference>
<feature type="compositionally biased region" description="Basic and acidic residues" evidence="1">
    <location>
        <begin position="476"/>
        <end position="487"/>
    </location>
</feature>
<proteinExistence type="predicted"/>
<feature type="region of interest" description="Disordered" evidence="1">
    <location>
        <begin position="400"/>
        <end position="487"/>
    </location>
</feature>
<dbReference type="RefSeq" id="WP_179718719.1">
    <property type="nucleotide sequence ID" value="NZ_BAABFH010000001.1"/>
</dbReference>
<evidence type="ECO:0000313" key="2">
    <source>
        <dbReference type="EMBL" id="NYI82732.1"/>
    </source>
</evidence>
<feature type="compositionally biased region" description="Pro residues" evidence="1">
    <location>
        <begin position="408"/>
        <end position="456"/>
    </location>
</feature>
<accession>A0A853AE03</accession>
<organism evidence="2 3">
    <name type="scientific">Saccharopolyspora hordei</name>
    <dbReference type="NCBI Taxonomy" id="1838"/>
    <lineage>
        <taxon>Bacteria</taxon>
        <taxon>Bacillati</taxon>
        <taxon>Actinomycetota</taxon>
        <taxon>Actinomycetes</taxon>
        <taxon>Pseudonocardiales</taxon>
        <taxon>Pseudonocardiaceae</taxon>
        <taxon>Saccharopolyspora</taxon>
    </lineage>
</organism>
<dbReference type="AlphaFoldDB" id="A0A853AE03"/>
<protein>
    <submittedName>
        <fullName evidence="2">Uncharacterized protein</fullName>
    </submittedName>
</protein>
<comment type="caution">
    <text evidence="2">The sequence shown here is derived from an EMBL/GenBank/DDBJ whole genome shotgun (WGS) entry which is preliminary data.</text>
</comment>
<feature type="compositionally biased region" description="Basic and acidic residues" evidence="1">
    <location>
        <begin position="1"/>
        <end position="15"/>
    </location>
</feature>
<sequence length="487" mass="52238">MTINDDRPSTGEDRGAALPPAQDIDSAYPLVHRHVPPCPPWWAHPGKLANKAISDVLGWKWRDGDTKGFTAALTGSFELTRVEGHTEATWTPRGYAVQADLGAVTGGQASLAARARSAIKDATQLLDSLRPLRPGADPENGEGIRRLVRHDLEEIRKELESALLRVPRVDQLFLLLLGTPSSAVDADRVRGHLGQLRDEFGLVGGLVNTIEEERIQTSFITLVDWVLSLYRGWLDSRDRIDPFAQPETGQPPFFGPAVVALSQLLSATAVQVEELVAALSSVSVHRGDREVLRIPDPEGGSMSLGGLLRWVHDFACFEGRTLIESAGKDGVDSAFLQVAVRLERLVGNLPRRGDGSTEDAPGNYRATLPAGFFSSRVQRAIDELHDHLQEVVRVARPIRHGAKLDDPTGPPAITPPPDQTPAPPPGSGQAPAPPPGSAPAPPPDPGSAPATPPTPAPAEQGAASPRTTAKQRTRKPRPEPKPAPRPE</sequence>
<evidence type="ECO:0000313" key="3">
    <source>
        <dbReference type="Proteomes" id="UP000587002"/>
    </source>
</evidence>
<dbReference type="EMBL" id="JACCFJ010000001">
    <property type="protein sequence ID" value="NYI82732.1"/>
    <property type="molecule type" value="Genomic_DNA"/>
</dbReference>
<reference evidence="2 3" key="1">
    <citation type="submission" date="2020-07" db="EMBL/GenBank/DDBJ databases">
        <title>Sequencing the genomes of 1000 actinobacteria strains.</title>
        <authorList>
            <person name="Klenk H.-P."/>
        </authorList>
    </citation>
    <scope>NUCLEOTIDE SEQUENCE [LARGE SCALE GENOMIC DNA]</scope>
    <source>
        <strain evidence="2 3">DSM 44065</strain>
    </source>
</reference>